<dbReference type="InterPro" id="IPR011644">
    <property type="entry name" value="Heme_NO-bd"/>
</dbReference>
<dbReference type="EMBL" id="JAEHFX010000003">
    <property type="protein sequence ID" value="MBK0402957.1"/>
    <property type="molecule type" value="Genomic_DNA"/>
</dbReference>
<dbReference type="Gene3D" id="3.90.1520.10">
    <property type="entry name" value="H-NOX domain"/>
    <property type="match status" value="1"/>
</dbReference>
<sequence length="180" mass="20922">MHGFIFIEYEKFALNHLSYKAWDEILAENNLQDRQYNPVTIYPDSEIRALLSSVSRRTQLPQEQLLELFGMHLVPDLMKVYRAYINPQWRTLDLLEHAENTIHVSVRKSTAGAAPPILQVFRLRHNEIEIHYVSERKMIELGVGIIKGLARFFNETDNISVELLKNEAAGSSKIMVRQLF</sequence>
<organism evidence="2 3">
    <name type="scientific">Adhaeribacter terrigena</name>
    <dbReference type="NCBI Taxonomy" id="2793070"/>
    <lineage>
        <taxon>Bacteria</taxon>
        <taxon>Pseudomonadati</taxon>
        <taxon>Bacteroidota</taxon>
        <taxon>Cytophagia</taxon>
        <taxon>Cytophagales</taxon>
        <taxon>Hymenobacteraceae</taxon>
        <taxon>Adhaeribacter</taxon>
    </lineage>
</organism>
<evidence type="ECO:0000259" key="1">
    <source>
        <dbReference type="Pfam" id="PF07700"/>
    </source>
</evidence>
<keyword evidence="3" id="KW-1185">Reference proteome</keyword>
<protein>
    <submittedName>
        <fullName evidence="2">Heme NO-binding domain-containing protein</fullName>
    </submittedName>
</protein>
<dbReference type="InterPro" id="IPR038158">
    <property type="entry name" value="H-NOX_domain_sf"/>
</dbReference>
<gene>
    <name evidence="2" type="ORF">I5M27_08155</name>
</gene>
<dbReference type="PANTHER" id="PTHR45655">
    <property type="entry name" value="GUANYLATE CYCLASE SOLUBLE SUBUNIT BETA-2"/>
    <property type="match status" value="1"/>
</dbReference>
<dbReference type="PANTHER" id="PTHR45655:SF13">
    <property type="entry name" value="SOLUBLE GUANYLATE CYCLASE GCY-32-RELATED"/>
    <property type="match status" value="1"/>
</dbReference>
<name>A0ABS1C0L0_9BACT</name>
<comment type="caution">
    <text evidence="2">The sequence shown here is derived from an EMBL/GenBank/DDBJ whole genome shotgun (WGS) entry which is preliminary data.</text>
</comment>
<evidence type="ECO:0000313" key="2">
    <source>
        <dbReference type="EMBL" id="MBK0402957.1"/>
    </source>
</evidence>
<dbReference type="RefSeq" id="WP_200505704.1">
    <property type="nucleotide sequence ID" value="NZ_JAEHFX010000003.1"/>
</dbReference>
<evidence type="ECO:0000313" key="3">
    <source>
        <dbReference type="Proteomes" id="UP000644147"/>
    </source>
</evidence>
<dbReference type="InterPro" id="IPR024096">
    <property type="entry name" value="NO_sig/Golgi_transp_ligand-bd"/>
</dbReference>
<accession>A0ABS1C0L0</accession>
<dbReference type="SUPFAM" id="SSF111126">
    <property type="entry name" value="Ligand-binding domain in the NO signalling and Golgi transport"/>
    <property type="match status" value="1"/>
</dbReference>
<feature type="domain" description="Heme NO-binding" evidence="1">
    <location>
        <begin position="2"/>
        <end position="160"/>
    </location>
</feature>
<reference evidence="2 3" key="1">
    <citation type="submission" date="2020-12" db="EMBL/GenBank/DDBJ databases">
        <title>Bacterial novel species Adhaeribacter sp. BT258 isolated from soil.</title>
        <authorList>
            <person name="Jung H.-Y."/>
        </authorList>
    </citation>
    <scope>NUCLEOTIDE SEQUENCE [LARGE SCALE GENOMIC DNA]</scope>
    <source>
        <strain evidence="2 3">BT258</strain>
    </source>
</reference>
<proteinExistence type="predicted"/>
<dbReference type="Proteomes" id="UP000644147">
    <property type="component" value="Unassembled WGS sequence"/>
</dbReference>
<dbReference type="Pfam" id="PF07700">
    <property type="entry name" value="HNOB"/>
    <property type="match status" value="1"/>
</dbReference>